<protein>
    <recommendedName>
        <fullName evidence="3">F-box domain-containing protein</fullName>
    </recommendedName>
</protein>
<gene>
    <name evidence="1" type="ORF">BDY17DRAFT_300292</name>
</gene>
<keyword evidence="2" id="KW-1185">Reference proteome</keyword>
<sequence>MALASMSSSQPSTPVRGRWVRNAMYQSKLSNNNVDRMFDDFSESVQYPRIDTTQITWAARKAQYSWRRSSKPVLEPTTHKCLLPLLPNEVLIQIMRYLLPLEQSFHVFNYESDQGKRTTMIHRLCTPYNIDQNPLDPVAGNTSPNITALASVCHALSDVYHAVMYGENRFIFELGTSAMWPRPIAKSQSGLHNVESWARAYEASYGTLWPLTQRTSAYVKNVTLLVTKSYQEANKYERILLTAQLNAVQGLLSAAPNLNYLTIDMSTTNGPHEAVSQRLGWKLSGEDEHVLKLREVVNCASSCEDCPGFHSFWELLRDVRCKKEVTLSGHISGELADEMKRAMVLECGGCGD</sequence>
<dbReference type="EMBL" id="MU001637">
    <property type="protein sequence ID" value="KAF2482100.1"/>
    <property type="molecule type" value="Genomic_DNA"/>
</dbReference>
<proteinExistence type="predicted"/>
<dbReference type="OrthoDB" id="3638571at2759"/>
<evidence type="ECO:0000313" key="2">
    <source>
        <dbReference type="Proteomes" id="UP000799767"/>
    </source>
</evidence>
<dbReference type="AlphaFoldDB" id="A0A6A6PPR4"/>
<dbReference type="GeneID" id="54475037"/>
<dbReference type="Proteomes" id="UP000799767">
    <property type="component" value="Unassembled WGS sequence"/>
</dbReference>
<dbReference type="RefSeq" id="XP_033588670.1">
    <property type="nucleotide sequence ID" value="XM_033734035.1"/>
</dbReference>
<name>A0A6A6PPR4_9PEZI</name>
<evidence type="ECO:0008006" key="3">
    <source>
        <dbReference type="Google" id="ProtNLM"/>
    </source>
</evidence>
<organism evidence="1 2">
    <name type="scientific">Neohortaea acidophila</name>
    <dbReference type="NCBI Taxonomy" id="245834"/>
    <lineage>
        <taxon>Eukaryota</taxon>
        <taxon>Fungi</taxon>
        <taxon>Dikarya</taxon>
        <taxon>Ascomycota</taxon>
        <taxon>Pezizomycotina</taxon>
        <taxon>Dothideomycetes</taxon>
        <taxon>Dothideomycetidae</taxon>
        <taxon>Mycosphaerellales</taxon>
        <taxon>Teratosphaeriaceae</taxon>
        <taxon>Neohortaea</taxon>
    </lineage>
</organism>
<evidence type="ECO:0000313" key="1">
    <source>
        <dbReference type="EMBL" id="KAF2482100.1"/>
    </source>
</evidence>
<accession>A0A6A6PPR4</accession>
<reference evidence="1" key="1">
    <citation type="journal article" date="2020" name="Stud. Mycol.">
        <title>101 Dothideomycetes genomes: a test case for predicting lifestyles and emergence of pathogens.</title>
        <authorList>
            <person name="Haridas S."/>
            <person name="Albert R."/>
            <person name="Binder M."/>
            <person name="Bloem J."/>
            <person name="Labutti K."/>
            <person name="Salamov A."/>
            <person name="Andreopoulos B."/>
            <person name="Baker S."/>
            <person name="Barry K."/>
            <person name="Bills G."/>
            <person name="Bluhm B."/>
            <person name="Cannon C."/>
            <person name="Castanera R."/>
            <person name="Culley D."/>
            <person name="Daum C."/>
            <person name="Ezra D."/>
            <person name="Gonzalez J."/>
            <person name="Henrissat B."/>
            <person name="Kuo A."/>
            <person name="Liang C."/>
            <person name="Lipzen A."/>
            <person name="Lutzoni F."/>
            <person name="Magnuson J."/>
            <person name="Mondo S."/>
            <person name="Nolan M."/>
            <person name="Ohm R."/>
            <person name="Pangilinan J."/>
            <person name="Park H.-J."/>
            <person name="Ramirez L."/>
            <person name="Alfaro M."/>
            <person name="Sun H."/>
            <person name="Tritt A."/>
            <person name="Yoshinaga Y."/>
            <person name="Zwiers L.-H."/>
            <person name="Turgeon B."/>
            <person name="Goodwin S."/>
            <person name="Spatafora J."/>
            <person name="Crous P."/>
            <person name="Grigoriev I."/>
        </authorList>
    </citation>
    <scope>NUCLEOTIDE SEQUENCE</scope>
    <source>
        <strain evidence="1">CBS 113389</strain>
    </source>
</reference>